<reference evidence="7 8" key="1">
    <citation type="submission" date="2016-02" db="EMBL/GenBank/DDBJ databases">
        <authorList>
            <person name="Wen L."/>
            <person name="He K."/>
            <person name="Yang H."/>
        </authorList>
    </citation>
    <scope>NUCLEOTIDE SEQUENCE [LARGE SCALE GENOMIC DNA]</scope>
    <source>
        <strain evidence="7">Trichococcus palustris</strain>
    </source>
</reference>
<comment type="subcellular location">
    <subcellularLocation>
        <location evidence="6">Cytoplasm</location>
    </subcellularLocation>
</comment>
<dbReference type="SUPFAM" id="SSF53335">
    <property type="entry name" value="S-adenosyl-L-methionine-dependent methyltransferases"/>
    <property type="match status" value="1"/>
</dbReference>
<proteinExistence type="inferred from homology"/>
<keyword evidence="8" id="KW-1185">Reference proteome</keyword>
<dbReference type="InterPro" id="IPR029063">
    <property type="entry name" value="SAM-dependent_MTases_sf"/>
</dbReference>
<comment type="similarity">
    <text evidence="1 6">Belongs to the methyltransferase superfamily. PrmA family.</text>
</comment>
<dbReference type="PANTHER" id="PTHR43648:SF1">
    <property type="entry name" value="ELECTRON TRANSFER FLAVOPROTEIN BETA SUBUNIT LYSINE METHYLTRANSFERASE"/>
    <property type="match status" value="1"/>
</dbReference>
<feature type="binding site" evidence="6">
    <location>
        <position position="183"/>
    </location>
    <ligand>
        <name>S-adenosyl-L-methionine</name>
        <dbReference type="ChEBI" id="CHEBI:59789"/>
    </ligand>
</feature>
<evidence type="ECO:0000313" key="7">
    <source>
        <dbReference type="EMBL" id="CZQ87131.1"/>
    </source>
</evidence>
<evidence type="ECO:0000313" key="8">
    <source>
        <dbReference type="Proteomes" id="UP000242754"/>
    </source>
</evidence>
<dbReference type="RefSeq" id="WP_087031862.1">
    <property type="nucleotide sequence ID" value="NZ_FJNE01000002.1"/>
</dbReference>
<dbReference type="GO" id="GO:0032259">
    <property type="term" value="P:methylation"/>
    <property type="evidence" value="ECO:0007669"/>
    <property type="project" value="UniProtKB-KW"/>
</dbReference>
<keyword evidence="5 6" id="KW-0949">S-adenosyl-L-methionine</keyword>
<gene>
    <name evidence="6" type="primary">prmA</name>
    <name evidence="7" type="ORF">Tpal_856</name>
</gene>
<dbReference type="NCBIfam" id="TIGR00406">
    <property type="entry name" value="prmA"/>
    <property type="match status" value="1"/>
</dbReference>
<dbReference type="CDD" id="cd02440">
    <property type="entry name" value="AdoMet_MTases"/>
    <property type="match status" value="1"/>
</dbReference>
<accession>A0A143YF92</accession>
<keyword evidence="2 6" id="KW-0963">Cytoplasm</keyword>
<dbReference type="Pfam" id="PF06325">
    <property type="entry name" value="PrmA"/>
    <property type="match status" value="1"/>
</dbReference>
<name>A0A143YF92_9LACT</name>
<dbReference type="InterPro" id="IPR004498">
    <property type="entry name" value="Ribosomal_PrmA_MeTrfase"/>
</dbReference>
<dbReference type="Gene3D" id="3.40.50.150">
    <property type="entry name" value="Vaccinia Virus protein VP39"/>
    <property type="match status" value="1"/>
</dbReference>
<comment type="function">
    <text evidence="6">Methylates ribosomal protein L11.</text>
</comment>
<evidence type="ECO:0000256" key="5">
    <source>
        <dbReference type="ARBA" id="ARBA00022691"/>
    </source>
</evidence>
<comment type="catalytic activity">
    <reaction evidence="6">
        <text>L-lysyl-[protein] + 3 S-adenosyl-L-methionine = N(6),N(6),N(6)-trimethyl-L-lysyl-[protein] + 3 S-adenosyl-L-homocysteine + 3 H(+)</text>
        <dbReference type="Rhea" id="RHEA:54192"/>
        <dbReference type="Rhea" id="RHEA-COMP:9752"/>
        <dbReference type="Rhea" id="RHEA-COMP:13826"/>
        <dbReference type="ChEBI" id="CHEBI:15378"/>
        <dbReference type="ChEBI" id="CHEBI:29969"/>
        <dbReference type="ChEBI" id="CHEBI:57856"/>
        <dbReference type="ChEBI" id="CHEBI:59789"/>
        <dbReference type="ChEBI" id="CHEBI:61961"/>
    </reaction>
</comment>
<dbReference type="EC" id="2.1.1.-" evidence="6"/>
<dbReference type="GO" id="GO:0005737">
    <property type="term" value="C:cytoplasm"/>
    <property type="evidence" value="ECO:0007669"/>
    <property type="project" value="UniProtKB-SubCell"/>
</dbReference>
<dbReference type="STRING" id="140314.SAMN04488076_105102"/>
<feature type="binding site" evidence="6">
    <location>
        <position position="205"/>
    </location>
    <ligand>
        <name>S-adenosyl-L-methionine</name>
        <dbReference type="ChEBI" id="CHEBI:59789"/>
    </ligand>
</feature>
<evidence type="ECO:0000256" key="2">
    <source>
        <dbReference type="ARBA" id="ARBA00022490"/>
    </source>
</evidence>
<dbReference type="PANTHER" id="PTHR43648">
    <property type="entry name" value="ELECTRON TRANSFER FLAVOPROTEIN BETA SUBUNIT LYSINE METHYLTRANSFERASE"/>
    <property type="match status" value="1"/>
</dbReference>
<feature type="binding site" evidence="6">
    <location>
        <position position="249"/>
    </location>
    <ligand>
        <name>S-adenosyl-L-methionine</name>
        <dbReference type="ChEBI" id="CHEBI:59789"/>
    </ligand>
</feature>
<feature type="binding site" evidence="6">
    <location>
        <position position="162"/>
    </location>
    <ligand>
        <name>S-adenosyl-L-methionine</name>
        <dbReference type="ChEBI" id="CHEBI:59789"/>
    </ligand>
</feature>
<dbReference type="EMBL" id="FJNE01000002">
    <property type="protein sequence ID" value="CZQ87131.1"/>
    <property type="molecule type" value="Genomic_DNA"/>
</dbReference>
<dbReference type="AlphaFoldDB" id="A0A143YF92"/>
<dbReference type="HAMAP" id="MF_00735">
    <property type="entry name" value="Methyltr_PrmA"/>
    <property type="match status" value="1"/>
</dbReference>
<evidence type="ECO:0000256" key="1">
    <source>
        <dbReference type="ARBA" id="ARBA00009741"/>
    </source>
</evidence>
<dbReference type="PIRSF" id="PIRSF000401">
    <property type="entry name" value="RPL11_MTase"/>
    <property type="match status" value="1"/>
</dbReference>
<dbReference type="InterPro" id="IPR050078">
    <property type="entry name" value="Ribosomal_L11_MeTrfase_PrmA"/>
</dbReference>
<evidence type="ECO:0000256" key="4">
    <source>
        <dbReference type="ARBA" id="ARBA00022679"/>
    </source>
</evidence>
<evidence type="ECO:0000256" key="3">
    <source>
        <dbReference type="ARBA" id="ARBA00022603"/>
    </source>
</evidence>
<organism evidence="7 8">
    <name type="scientific">Trichococcus palustris</name>
    <dbReference type="NCBI Taxonomy" id="140314"/>
    <lineage>
        <taxon>Bacteria</taxon>
        <taxon>Bacillati</taxon>
        <taxon>Bacillota</taxon>
        <taxon>Bacilli</taxon>
        <taxon>Lactobacillales</taxon>
        <taxon>Carnobacteriaceae</taxon>
        <taxon>Trichococcus</taxon>
    </lineage>
</organism>
<dbReference type="Proteomes" id="UP000242754">
    <property type="component" value="Unassembled WGS sequence"/>
</dbReference>
<protein>
    <recommendedName>
        <fullName evidence="6">Ribosomal protein L11 methyltransferase</fullName>
        <shortName evidence="6">L11 Mtase</shortName>
        <ecNumber evidence="6">2.1.1.-</ecNumber>
    </recommendedName>
</protein>
<keyword evidence="4 6" id="KW-0808">Transferase</keyword>
<keyword evidence="3 6" id="KW-0489">Methyltransferase</keyword>
<evidence type="ECO:0000256" key="6">
    <source>
        <dbReference type="HAMAP-Rule" id="MF_00735"/>
    </source>
</evidence>
<dbReference type="OrthoDB" id="9785995at2"/>
<sequence length="316" mass="35644">MEWNEIKVETATEAVEAVSNILLEAGAKGVAIEDEWDFVNLQDDGFGQIKEERELPGEDSPVYVLAYYPNNETFQDTVLYIRGQLKQLEKFDLKIGKNELKINQVKEEDWENSWKAYFHPIRITRYLTIVPFWEDYTPADERELLIQLDPGMAFGTGTHPTTRLSLEALEAVMRGGEKIIDVGTGSGVLSIAAKAMGAKTVHAYDIDEIATRVSKENIAYNAYAADVIVKENNLLVGIENQEADIIVANILAEILVKLIPDAWDNLKDDGYFILSGIIDTKRDELLEALYSQGFEVEQTKQMKDWVCLICKKATED</sequence>
<dbReference type="GO" id="GO:0016279">
    <property type="term" value="F:protein-lysine N-methyltransferase activity"/>
    <property type="evidence" value="ECO:0007669"/>
    <property type="project" value="RHEA"/>
</dbReference>